<dbReference type="eggNOG" id="ENOG5031PEA">
    <property type="taxonomic scope" value="Bacteria"/>
</dbReference>
<gene>
    <name evidence="2" type="ORF">JCM9157_700</name>
</gene>
<accession>W4QQP7</accession>
<dbReference type="InterPro" id="IPR048147">
    <property type="entry name" value="CBO0543-like"/>
</dbReference>
<keyword evidence="3" id="KW-1185">Reference proteome</keyword>
<feature type="transmembrane region" description="Helical" evidence="1">
    <location>
        <begin position="9"/>
        <end position="26"/>
    </location>
</feature>
<keyword evidence="1" id="KW-0472">Membrane</keyword>
<dbReference type="OrthoDB" id="1683460at2"/>
<dbReference type="STRING" id="1236973.JCM9157_700"/>
<feature type="transmembrane region" description="Helical" evidence="1">
    <location>
        <begin position="131"/>
        <end position="150"/>
    </location>
</feature>
<dbReference type="Proteomes" id="UP000018896">
    <property type="component" value="Unassembled WGS sequence"/>
</dbReference>
<evidence type="ECO:0000313" key="3">
    <source>
        <dbReference type="Proteomes" id="UP000018896"/>
    </source>
</evidence>
<feature type="transmembrane region" description="Helical" evidence="1">
    <location>
        <begin position="74"/>
        <end position="92"/>
    </location>
</feature>
<dbReference type="NCBIfam" id="NF041644">
    <property type="entry name" value="CBO0543_fam"/>
    <property type="match status" value="1"/>
</dbReference>
<comment type="caution">
    <text evidence="2">The sequence shown here is derived from an EMBL/GenBank/DDBJ whole genome shotgun (WGS) entry which is preliminary data.</text>
</comment>
<name>W4QQP7_HALA3</name>
<protein>
    <submittedName>
        <fullName evidence="2">Uncharacterized protein</fullName>
    </submittedName>
</protein>
<organism evidence="2 3">
    <name type="scientific">Halalkalibacter akibai (strain ATCC 43226 / DSM 21942 / CIP 109018 / JCM 9157 / 1139)</name>
    <name type="common">Bacillus akibai</name>
    <dbReference type="NCBI Taxonomy" id="1236973"/>
    <lineage>
        <taxon>Bacteria</taxon>
        <taxon>Bacillati</taxon>
        <taxon>Bacillota</taxon>
        <taxon>Bacilli</taxon>
        <taxon>Bacillales</taxon>
        <taxon>Bacillaceae</taxon>
        <taxon>Halalkalibacter</taxon>
    </lineage>
</organism>
<feature type="transmembrane region" description="Helical" evidence="1">
    <location>
        <begin position="38"/>
        <end position="53"/>
    </location>
</feature>
<proteinExistence type="predicted"/>
<dbReference type="EMBL" id="BAUV01000003">
    <property type="protein sequence ID" value="GAE33679.1"/>
    <property type="molecule type" value="Genomic_DNA"/>
</dbReference>
<evidence type="ECO:0000256" key="1">
    <source>
        <dbReference type="SAM" id="Phobius"/>
    </source>
</evidence>
<keyword evidence="1" id="KW-1133">Transmembrane helix</keyword>
<dbReference type="AlphaFoldDB" id="W4QQP7"/>
<sequence>MASHIKEKGIVYSAVVMTMVLLLRFVPRQKIREAQVSFLFQQAITWFFGLLVVEKKLIKYPYRRYFKRAVKSSFAFEYFICPAISALHNLYYPEKKGILRRFLYTCSYSGMITFLEFFIEKYTDLIEYRKWSWYWSFLSLSSVFYLSWLYSRWYFKKEE</sequence>
<reference evidence="2 3" key="1">
    <citation type="journal article" date="2014" name="Genome Announc.">
        <title>Draft Genome Sequences of Three Alkaliphilic Bacillus Strains, Bacillus wakoensis JCM 9140T, Bacillus akibai JCM 9157T, and Bacillus hemicellulosilyticus JCM 9152T.</title>
        <authorList>
            <person name="Yuki M."/>
            <person name="Oshima K."/>
            <person name="Suda W."/>
            <person name="Oshida Y."/>
            <person name="Kitamura K."/>
            <person name="Iida T."/>
            <person name="Hattori M."/>
            <person name="Ohkuma M."/>
        </authorList>
    </citation>
    <scope>NUCLEOTIDE SEQUENCE [LARGE SCALE GENOMIC DNA]</scope>
    <source>
        <strain evidence="2 3">JCM 9157</strain>
    </source>
</reference>
<keyword evidence="1" id="KW-0812">Transmembrane</keyword>
<feature type="transmembrane region" description="Helical" evidence="1">
    <location>
        <begin position="98"/>
        <end position="119"/>
    </location>
</feature>
<dbReference type="RefSeq" id="WP_052012914.1">
    <property type="nucleotide sequence ID" value="NZ_BAUV01000003.1"/>
</dbReference>
<evidence type="ECO:0000313" key="2">
    <source>
        <dbReference type="EMBL" id="GAE33679.1"/>
    </source>
</evidence>